<dbReference type="Pfam" id="PF01965">
    <property type="entry name" value="DJ-1_PfpI"/>
    <property type="match status" value="1"/>
</dbReference>
<dbReference type="InterPro" id="IPR029062">
    <property type="entry name" value="Class_I_gatase-like"/>
</dbReference>
<dbReference type="eggNOG" id="COG0693">
    <property type="taxonomic scope" value="Bacteria"/>
</dbReference>
<feature type="domain" description="DJ-1/PfpI" evidence="1">
    <location>
        <begin position="7"/>
        <end position="169"/>
    </location>
</feature>
<dbReference type="PANTHER" id="PTHR43130:SF15">
    <property type="entry name" value="THIJ_PFPI FAMILY PROTEIN (AFU_ORTHOLOGUE AFUA_5G14240)"/>
    <property type="match status" value="1"/>
</dbReference>
<evidence type="ECO:0000313" key="3">
    <source>
        <dbReference type="EMBL" id="SNV74910.1"/>
    </source>
</evidence>
<dbReference type="OrthoDB" id="4265717at2"/>
<protein>
    <submittedName>
        <fullName evidence="3">ThiJ/PfpI family protein</fullName>
    </submittedName>
    <submittedName>
        <fullName evidence="2">Thiamine biosynthesis protein ThiJ</fullName>
    </submittedName>
</protein>
<evidence type="ECO:0000259" key="1">
    <source>
        <dbReference type="Pfam" id="PF01965"/>
    </source>
</evidence>
<reference evidence="2 4" key="1">
    <citation type="submission" date="2014-08" db="EMBL/GenBank/DDBJ databases">
        <title>Complete genome sequence of Corynebacterium imitans DSM 44264, isolated from a five-month-old boy with suspected pharyngeal diphtheria.</title>
        <authorList>
            <person name="Mollmann S."/>
            <person name="Albersmeier A."/>
            <person name="Ruckert C."/>
            <person name="Tauch A."/>
        </authorList>
    </citation>
    <scope>NUCLEOTIDE SEQUENCE [LARGE SCALE GENOMIC DNA]</scope>
    <source>
        <strain evidence="2 4">DSM 44264</strain>
    </source>
</reference>
<accession>A0A076NH02</accession>
<name>A0A076NH02_9CORY</name>
<dbReference type="SUPFAM" id="SSF52317">
    <property type="entry name" value="Class I glutamine amidotransferase-like"/>
    <property type="match status" value="1"/>
</dbReference>
<dbReference type="CDD" id="cd03139">
    <property type="entry name" value="GATase1_PfpI_2"/>
    <property type="match status" value="1"/>
</dbReference>
<evidence type="ECO:0000313" key="4">
    <source>
        <dbReference type="Proteomes" id="UP000028780"/>
    </source>
</evidence>
<dbReference type="AlphaFoldDB" id="A0A076NH02"/>
<evidence type="ECO:0000313" key="5">
    <source>
        <dbReference type="Proteomes" id="UP000215374"/>
    </source>
</evidence>
<dbReference type="EMBL" id="LT906467">
    <property type="protein sequence ID" value="SNV74910.1"/>
    <property type="molecule type" value="Genomic_DNA"/>
</dbReference>
<reference evidence="3 5" key="2">
    <citation type="submission" date="2017-06" db="EMBL/GenBank/DDBJ databases">
        <authorList>
            <consortium name="Pathogen Informatics"/>
        </authorList>
    </citation>
    <scope>NUCLEOTIDE SEQUENCE [LARGE SCALE GENOMIC DNA]</scope>
    <source>
        <strain evidence="3 5">NCTC13015</strain>
    </source>
</reference>
<dbReference type="RefSeq" id="WP_038591100.1">
    <property type="nucleotide sequence ID" value="NZ_JASPAI010000013.1"/>
</dbReference>
<dbReference type="STRING" id="156978.CIMIT_07450"/>
<dbReference type="Gene3D" id="3.40.50.880">
    <property type="match status" value="1"/>
</dbReference>
<gene>
    <name evidence="3" type="primary">yhbO_1</name>
    <name evidence="2" type="ORF">CIMIT_07450</name>
    <name evidence="3" type="ORF">SAMEA4535761_01551</name>
</gene>
<keyword evidence="4" id="KW-1185">Reference proteome</keyword>
<evidence type="ECO:0000313" key="2">
    <source>
        <dbReference type="EMBL" id="AIJ33759.1"/>
    </source>
</evidence>
<dbReference type="PANTHER" id="PTHR43130">
    <property type="entry name" value="ARAC-FAMILY TRANSCRIPTIONAL REGULATOR"/>
    <property type="match status" value="1"/>
</dbReference>
<sequence length="200" mass="21426">MQQRSSKRISLVLFDGFELLDVAGPLEIFSKVAGWETTLLSPDGRPVASSQGVRFEVGGDYAPRSCDVVFVPGGQGTRRLAGDESFLKSLQKMANEASVVMSVCTGSALLAAAGLLEGYAATSNKRAFAWATSFGHDIDWRRSARWVHDRDRWTSSGVSAGTDMAVAFVADACGEAVAREVADAVELRLHLDPNNDPFAV</sequence>
<organism evidence="2 4">
    <name type="scientific">Corynebacterium imitans</name>
    <dbReference type="NCBI Taxonomy" id="156978"/>
    <lineage>
        <taxon>Bacteria</taxon>
        <taxon>Bacillati</taxon>
        <taxon>Actinomycetota</taxon>
        <taxon>Actinomycetes</taxon>
        <taxon>Mycobacteriales</taxon>
        <taxon>Corynebacteriaceae</taxon>
        <taxon>Corynebacterium</taxon>
    </lineage>
</organism>
<dbReference type="EMBL" id="CP009211">
    <property type="protein sequence ID" value="AIJ33759.1"/>
    <property type="molecule type" value="Genomic_DNA"/>
</dbReference>
<dbReference type="InterPro" id="IPR002818">
    <property type="entry name" value="DJ-1/PfpI"/>
</dbReference>
<dbReference type="KEGG" id="cii:CIMIT_07450"/>
<dbReference type="Proteomes" id="UP000028780">
    <property type="component" value="Chromosome"/>
</dbReference>
<dbReference type="HOGENOM" id="CLU_000445_44_8_11"/>
<proteinExistence type="predicted"/>
<dbReference type="Proteomes" id="UP000215374">
    <property type="component" value="Chromosome 1"/>
</dbReference>
<dbReference type="InterPro" id="IPR052158">
    <property type="entry name" value="INH-QAR"/>
</dbReference>